<evidence type="ECO:0000313" key="6">
    <source>
        <dbReference type="EMBL" id="GEK81715.1"/>
    </source>
</evidence>
<protein>
    <submittedName>
        <fullName evidence="6">Fibronectin type III</fullName>
    </submittedName>
</protein>
<proteinExistence type="predicted"/>
<evidence type="ECO:0000313" key="9">
    <source>
        <dbReference type="Proteomes" id="UP000522688"/>
    </source>
</evidence>
<evidence type="ECO:0000256" key="4">
    <source>
        <dbReference type="SAM" id="MobiDB-lite"/>
    </source>
</evidence>
<evidence type="ECO:0000313" key="8">
    <source>
        <dbReference type="Proteomes" id="UP000321154"/>
    </source>
</evidence>
<dbReference type="Pfam" id="PF17963">
    <property type="entry name" value="Big_9"/>
    <property type="match status" value="4"/>
</dbReference>
<dbReference type="CDD" id="cd00063">
    <property type="entry name" value="FN3"/>
    <property type="match status" value="2"/>
</dbReference>
<gene>
    <name evidence="7" type="ORF">FB463_000792</name>
    <name evidence="6" type="ORF">FFA01_00240</name>
</gene>
<feature type="compositionally biased region" description="Acidic residues" evidence="4">
    <location>
        <begin position="371"/>
        <end position="386"/>
    </location>
</feature>
<dbReference type="RefSeq" id="WP_146851690.1">
    <property type="nucleotide sequence ID" value="NZ_BAAAHR010000002.1"/>
</dbReference>
<organism evidence="7 9">
    <name type="scientific">Frigoribacterium faeni</name>
    <dbReference type="NCBI Taxonomy" id="145483"/>
    <lineage>
        <taxon>Bacteria</taxon>
        <taxon>Bacillati</taxon>
        <taxon>Actinomycetota</taxon>
        <taxon>Actinomycetes</taxon>
        <taxon>Micrococcales</taxon>
        <taxon>Microbacteriaceae</taxon>
        <taxon>Frigoribacterium</taxon>
    </lineage>
</organism>
<dbReference type="OrthoDB" id="5241356at2"/>
<keyword evidence="2" id="KW-0326">Glycosidase</keyword>
<feature type="region of interest" description="Disordered" evidence="4">
    <location>
        <begin position="366"/>
        <end position="402"/>
    </location>
</feature>
<keyword evidence="3" id="KW-0624">Polysaccharide degradation</keyword>
<keyword evidence="3" id="KW-0119">Carbohydrate metabolism</keyword>
<accession>A0A7W3JGU8</accession>
<evidence type="ECO:0000256" key="2">
    <source>
        <dbReference type="ARBA" id="ARBA00023295"/>
    </source>
</evidence>
<dbReference type="Proteomes" id="UP000522688">
    <property type="component" value="Unassembled WGS sequence"/>
</dbReference>
<dbReference type="EMBL" id="BJUV01000001">
    <property type="protein sequence ID" value="GEK81715.1"/>
    <property type="molecule type" value="Genomic_DNA"/>
</dbReference>
<keyword evidence="2" id="KW-0378">Hydrolase</keyword>
<dbReference type="EMBL" id="JACGWW010000001">
    <property type="protein sequence ID" value="MBA8812568.1"/>
    <property type="molecule type" value="Genomic_DNA"/>
</dbReference>
<feature type="domain" description="Fibronectin type-III" evidence="5">
    <location>
        <begin position="1472"/>
        <end position="1562"/>
    </location>
</feature>
<comment type="caution">
    <text evidence="7">The sequence shown here is derived from an EMBL/GenBank/DDBJ whole genome shotgun (WGS) entry which is preliminary data.</text>
</comment>
<dbReference type="GO" id="GO:0000272">
    <property type="term" value="P:polysaccharide catabolic process"/>
    <property type="evidence" value="ECO:0007669"/>
    <property type="project" value="UniProtKB-KW"/>
</dbReference>
<evidence type="ECO:0000259" key="5">
    <source>
        <dbReference type="PROSITE" id="PS50853"/>
    </source>
</evidence>
<keyword evidence="1" id="KW-0677">Repeat</keyword>
<reference evidence="7 9" key="2">
    <citation type="submission" date="2020-07" db="EMBL/GenBank/DDBJ databases">
        <title>Sequencing the genomes of 1000 actinobacteria strains.</title>
        <authorList>
            <person name="Klenk H.-P."/>
        </authorList>
    </citation>
    <scope>NUCLEOTIDE SEQUENCE [LARGE SCALE GENOMIC DNA]</scope>
    <source>
        <strain evidence="7 9">DSM 10309</strain>
    </source>
</reference>
<dbReference type="InterPro" id="IPR050964">
    <property type="entry name" value="Striated_Muscle_Regulatory"/>
</dbReference>
<keyword evidence="8" id="KW-1185">Reference proteome</keyword>
<evidence type="ECO:0000313" key="7">
    <source>
        <dbReference type="EMBL" id="MBA8812568.1"/>
    </source>
</evidence>
<evidence type="ECO:0000256" key="1">
    <source>
        <dbReference type="ARBA" id="ARBA00022737"/>
    </source>
</evidence>
<evidence type="ECO:0000256" key="3">
    <source>
        <dbReference type="ARBA" id="ARBA00023326"/>
    </source>
</evidence>
<feature type="domain" description="Fibronectin type-III" evidence="5">
    <location>
        <begin position="1566"/>
        <end position="1662"/>
    </location>
</feature>
<sequence length="1948" mass="198722">MSRLVDWARGHRSAVATAVSSVVIAGLVAGVAITSTGYESRRLDLDDGTVWAANGSRTAIGRANVDVGELNSAVRSQGSDVAVAQGPEAVVMVDRSSATAGVVDTATATVEVSTPLPPDRPDVLVRGDQAIVVSGGTGELWTLPVAELDSFASDSEPDLGLGGEIVTGLSPDGALVVYSADSGTVSRVDTSQGLDVEETHPVDLAGPGPFQVASVGTHWAVLDESTGTLVLDGRDVDLSDRIGDGIALQTSSDAGDGVLVATSTGLITVPFSGEGIDTRVSDRSGRPARPVVVDGCIQAAWSDGTAWSDCSTSRGGVTRLDGVPGNAELVFQVNGRRAILNDPVGGRSWAVQSDGRVIDNWAALLDRDQQPQDDENDSADDSPELDPDQKPPVALDDESGVRPGRATTLSVLLNDFDPNGDPLVIDSISAVDETFGRVDLINDRQQLLVTVDDDASGRYAFDYTISDGRGGQDTATVTLSVQGADENSPPVQVRTTTAAVATSGRVTTPALGDWVDPDGDAFYLTGASADAAVSFTPAGDVVYQDSGEGATTVDVALTVSDGRAEANGVLRITVSAAGDTPLTADSFSVQAYAGQQKTIRPLVYAHGGTGAVTLNSVPAKTGAEISPSYDAGTFLFVSDEVRTHDLEYTVTDGDQTASGTIRIEVQSPPDVNSTPITTPKTVFVETLSSQTVDVVATDSDPAGNVLMVTSTSEVPRSSGVSVETLDQRYIRVVLTGPLDDGPVTLTYTVTNGLASAEGTVTVVEIPRRAQTQPPIAADDQVTVRVGDVVDIDVLANDSQPDGDEITLAHDLQRDVPSGGGLLFAASNELRYLAPSTPGNVTAVYTIEGEDGQTADAQVTIAVREADVTTNTPPVPETVTARVVAGESVRIGVPLDGIDPEGDSVQLVGIATNPEKGSVSMAGADRLEYQAGPYSAGTDTFTYSVIDGLGARATGTVRIGISERSDGSRDPVAVADDVTMRPGGSITIRVLDNDSDPDGGELTVTAVEPNDDAVTASVAEGGLVTVTPPDTAGRYGAVYTVENAQGGSSSSFVTVTVDPDAPVNPPIADDSVLDLGDIAGRTTVDVDVMANVFFADGPVSTLGLGVEPGYGSTSEVTDGRRIRVAITDASQIIPFWVAHPDDPAVRSRAFIRVPGFDDALPQLDRSAGPLSVVSEDTLRIDLNDYVIAAGDRGVRLTDSGSVRATHANGDDLVVDDTTLRFTSADLFFGAASVSFEVTDGRSSDDPDGRTATLVLPITVTPRDNQPPSFTGTSVDLEPGQSRTIDLTRVTTYPYPDDTDELRFTLGRLSDDGFTSSLSGRELTVTAGSSTPKGTTATLPVTVSDAASTGQGGAVRLAVVGSTRPLVVPAADSVVVARGASARVDVLANDQARNPFPGQPLRVVAIRGLGGASVPSGVTVSPSADSRTLSVSVAASASPGDTNLQYQVADATGDGDRSVWGNVTISVQDVPDTPVAPVRIGNSTGGQLTLSYAAPNANNSRITGFRLTGEGSAGSTYSRDCGLSTVCTLTDLDPEQTFRFAVVATNGIGSSEASAPSAPYSADFVPAAPGGVTVVPSSSTPGALDIRWDAVGRPAGGTAVTGYTVEITGTNAPGGQTTGSTSTTIGGLVPGGRYDVRVHASNRAQVTSAADWSRSAAVRATAVGTPGSFAVRAGATRNQVSVSWTVPSASGGDAPRFDVYRSTSGSTVTGCAGTGTRVASGMTTTTYSESPERDATYTYTVVASNGLFCSSAGASTESVTPPGQTTGSITVAAYGTGGLFKASIGALAASGAVDFYQYRVGGGAWNPIPSDRVVLDDNGNGVPIDVTFRACRAGQTRDECGPASSAATGTPVDTRATVGTCTVGSPLGASLPRNAGSPVTSVVVTFVGETLPGGRSSTDAGGDAYTTSSIVPEGATSVEVKATVDGHVDPGAAIARCAEAPAPSTTGPTP</sequence>
<dbReference type="InterPro" id="IPR013783">
    <property type="entry name" value="Ig-like_fold"/>
</dbReference>
<dbReference type="Gene3D" id="2.60.40.3440">
    <property type="match status" value="1"/>
</dbReference>
<dbReference type="PANTHER" id="PTHR13817">
    <property type="entry name" value="TITIN"/>
    <property type="match status" value="1"/>
</dbReference>
<dbReference type="GO" id="GO:0016798">
    <property type="term" value="F:hydrolase activity, acting on glycosyl bonds"/>
    <property type="evidence" value="ECO:0007669"/>
    <property type="project" value="UniProtKB-KW"/>
</dbReference>
<dbReference type="SMART" id="SM00060">
    <property type="entry name" value="FN3"/>
    <property type="match status" value="3"/>
</dbReference>
<name>A0A7W3JGU8_9MICO</name>
<dbReference type="InterPro" id="IPR003961">
    <property type="entry name" value="FN3_dom"/>
</dbReference>
<dbReference type="PROSITE" id="PS50853">
    <property type="entry name" value="FN3"/>
    <property type="match status" value="3"/>
</dbReference>
<feature type="domain" description="Fibronectin type-III" evidence="5">
    <location>
        <begin position="1663"/>
        <end position="1761"/>
    </location>
</feature>
<dbReference type="Proteomes" id="UP000321154">
    <property type="component" value="Unassembled WGS sequence"/>
</dbReference>
<dbReference type="PANTHER" id="PTHR13817:SF73">
    <property type="entry name" value="FIBRONECTIN TYPE-III DOMAIN-CONTAINING PROTEIN"/>
    <property type="match status" value="1"/>
</dbReference>
<reference evidence="6 8" key="1">
    <citation type="submission" date="2019-07" db="EMBL/GenBank/DDBJ databases">
        <title>Whole genome shotgun sequence of Frigoribacterium faeni NBRC 103066.</title>
        <authorList>
            <person name="Hosoyama A."/>
            <person name="Uohara A."/>
            <person name="Ohji S."/>
            <person name="Ichikawa N."/>
        </authorList>
    </citation>
    <scope>NUCLEOTIDE SEQUENCE [LARGE SCALE GENOMIC DNA]</scope>
    <source>
        <strain evidence="6 8">NBRC 103066</strain>
    </source>
</reference>
<dbReference type="InterPro" id="IPR036116">
    <property type="entry name" value="FN3_sf"/>
</dbReference>
<dbReference type="NCBIfam" id="NF012211">
    <property type="entry name" value="tand_rpt_95"/>
    <property type="match status" value="1"/>
</dbReference>
<dbReference type="Gene3D" id="2.60.40.10">
    <property type="entry name" value="Immunoglobulins"/>
    <property type="match status" value="3"/>
</dbReference>
<dbReference type="Pfam" id="PF00041">
    <property type="entry name" value="fn3"/>
    <property type="match status" value="2"/>
</dbReference>
<dbReference type="SUPFAM" id="SSF49265">
    <property type="entry name" value="Fibronectin type III"/>
    <property type="match status" value="2"/>
</dbReference>